<dbReference type="GeneID" id="75051312"/>
<dbReference type="STRING" id="39482.ERS852491_00261"/>
<accession>A0A173Z241</accession>
<proteinExistence type="predicted"/>
<dbReference type="Proteomes" id="UP000095544">
    <property type="component" value="Unassembled WGS sequence"/>
</dbReference>
<evidence type="ECO:0000313" key="1">
    <source>
        <dbReference type="EMBL" id="CUN69927.1"/>
    </source>
</evidence>
<evidence type="ECO:0008006" key="3">
    <source>
        <dbReference type="Google" id="ProtNLM"/>
    </source>
</evidence>
<dbReference type="RefSeq" id="WP_018595932.1">
    <property type="nucleotide sequence ID" value="NZ_CYZU01000002.1"/>
</dbReference>
<evidence type="ECO:0000313" key="2">
    <source>
        <dbReference type="Proteomes" id="UP000095544"/>
    </source>
</evidence>
<dbReference type="OrthoDB" id="9801171at2"/>
<reference evidence="1 2" key="1">
    <citation type="submission" date="2015-09" db="EMBL/GenBank/DDBJ databases">
        <authorList>
            <consortium name="Pathogen Informatics"/>
        </authorList>
    </citation>
    <scope>NUCLEOTIDE SEQUENCE [LARGE SCALE GENOMIC DNA]</scope>
    <source>
        <strain evidence="1 2">2789STDY5834876</strain>
    </source>
</reference>
<organism evidence="1 2">
    <name type="scientific">Faecalicatena contorta</name>
    <dbReference type="NCBI Taxonomy" id="39482"/>
    <lineage>
        <taxon>Bacteria</taxon>
        <taxon>Bacillati</taxon>
        <taxon>Bacillota</taxon>
        <taxon>Clostridia</taxon>
        <taxon>Lachnospirales</taxon>
        <taxon>Lachnospiraceae</taxon>
        <taxon>Faecalicatena</taxon>
    </lineage>
</organism>
<sequence>MKNINWARKLTSRKFWAAVVGFVTPMMVAAGATDGTITQVTAIIMGGATLIAYIIGEGMADSANAGVDAAVGIEVVEDD</sequence>
<dbReference type="AlphaFoldDB" id="A0A173Z241"/>
<dbReference type="EMBL" id="CYZU01000002">
    <property type="protein sequence ID" value="CUN69927.1"/>
    <property type="molecule type" value="Genomic_DNA"/>
</dbReference>
<gene>
    <name evidence="1" type="ORF">ERS852491_00261</name>
</gene>
<name>A0A173Z241_9FIRM</name>
<protein>
    <recommendedName>
        <fullName evidence="3">Holin</fullName>
    </recommendedName>
</protein>